<feature type="transmembrane region" description="Helical" evidence="4">
    <location>
        <begin position="177"/>
        <end position="207"/>
    </location>
</feature>
<dbReference type="Pfam" id="PF13181">
    <property type="entry name" value="TPR_8"/>
    <property type="match status" value="1"/>
</dbReference>
<dbReference type="InterPro" id="IPR019734">
    <property type="entry name" value="TPR_rpt"/>
</dbReference>
<feature type="repeat" description="TPR" evidence="3">
    <location>
        <begin position="434"/>
        <end position="467"/>
    </location>
</feature>
<feature type="transmembrane region" description="Helical" evidence="4">
    <location>
        <begin position="358"/>
        <end position="376"/>
    </location>
</feature>
<feature type="repeat" description="TPR" evidence="3">
    <location>
        <begin position="633"/>
        <end position="666"/>
    </location>
</feature>
<keyword evidence="4" id="KW-0472">Membrane</keyword>
<dbReference type="PROSITE" id="PS50005">
    <property type="entry name" value="TPR"/>
    <property type="match status" value="4"/>
</dbReference>
<keyword evidence="4" id="KW-0812">Transmembrane</keyword>
<feature type="transmembrane region" description="Helical" evidence="4">
    <location>
        <begin position="228"/>
        <end position="246"/>
    </location>
</feature>
<feature type="transmembrane region" description="Helical" evidence="4">
    <location>
        <begin position="7"/>
        <end position="25"/>
    </location>
</feature>
<dbReference type="Pfam" id="PF00515">
    <property type="entry name" value="TPR_1"/>
    <property type="match status" value="1"/>
</dbReference>
<dbReference type="Gene3D" id="1.25.40.10">
    <property type="entry name" value="Tetratricopeptide repeat domain"/>
    <property type="match status" value="2"/>
</dbReference>
<gene>
    <name evidence="5" type="ORF">LX80_01034</name>
</gene>
<feature type="transmembrane region" description="Helical" evidence="4">
    <location>
        <begin position="302"/>
        <end position="321"/>
    </location>
</feature>
<reference evidence="5 6" key="1">
    <citation type="submission" date="2018-06" db="EMBL/GenBank/DDBJ databases">
        <title>Genomic Encyclopedia of Archaeal and Bacterial Type Strains, Phase II (KMG-II): from individual species to whole genera.</title>
        <authorList>
            <person name="Goeker M."/>
        </authorList>
    </citation>
    <scope>NUCLEOTIDE SEQUENCE [LARGE SCALE GENOMIC DNA]</scope>
    <source>
        <strain evidence="5 6">DSM 23241</strain>
    </source>
</reference>
<dbReference type="AlphaFoldDB" id="A0A2W7TNV0"/>
<dbReference type="InterPro" id="IPR052346">
    <property type="entry name" value="O-mannosyl-transferase_TMTC"/>
</dbReference>
<dbReference type="PROSITE" id="PS50293">
    <property type="entry name" value="TPR_REGION"/>
    <property type="match status" value="1"/>
</dbReference>
<feature type="transmembrane region" description="Helical" evidence="4">
    <location>
        <begin position="388"/>
        <end position="408"/>
    </location>
</feature>
<dbReference type="Proteomes" id="UP000249720">
    <property type="component" value="Unassembled WGS sequence"/>
</dbReference>
<dbReference type="PANTHER" id="PTHR44227">
    <property type="match status" value="1"/>
</dbReference>
<dbReference type="Pfam" id="PF13432">
    <property type="entry name" value="TPR_16"/>
    <property type="match status" value="1"/>
</dbReference>
<feature type="transmembrane region" description="Helical" evidence="4">
    <location>
        <begin position="328"/>
        <end position="346"/>
    </location>
</feature>
<keyword evidence="4" id="KW-1133">Transmembrane helix</keyword>
<evidence type="ECO:0000256" key="3">
    <source>
        <dbReference type="PROSITE-ProRule" id="PRU00339"/>
    </source>
</evidence>
<keyword evidence="2 3" id="KW-0802">TPR repeat</keyword>
<feature type="repeat" description="TPR" evidence="3">
    <location>
        <begin position="599"/>
        <end position="632"/>
    </location>
</feature>
<evidence type="ECO:0000256" key="2">
    <source>
        <dbReference type="ARBA" id="ARBA00022803"/>
    </source>
</evidence>
<comment type="caution">
    <text evidence="5">The sequence shown here is derived from an EMBL/GenBank/DDBJ whole genome shotgun (WGS) entry which is preliminary data.</text>
</comment>
<keyword evidence="6" id="KW-1185">Reference proteome</keyword>
<dbReference type="RefSeq" id="WP_111293966.1">
    <property type="nucleotide sequence ID" value="NZ_QKZV01000002.1"/>
</dbReference>
<dbReference type="OrthoDB" id="629822at2"/>
<feature type="transmembrane region" description="Helical" evidence="4">
    <location>
        <begin position="154"/>
        <end position="171"/>
    </location>
</feature>
<dbReference type="EMBL" id="QKZV01000002">
    <property type="protein sequence ID" value="PZX64832.1"/>
    <property type="molecule type" value="Genomic_DNA"/>
</dbReference>
<dbReference type="InterPro" id="IPR011990">
    <property type="entry name" value="TPR-like_helical_dom_sf"/>
</dbReference>
<proteinExistence type="predicted"/>
<evidence type="ECO:0000313" key="5">
    <source>
        <dbReference type="EMBL" id="PZX64832.1"/>
    </source>
</evidence>
<accession>A0A2W7TNV0</accession>
<evidence type="ECO:0000256" key="1">
    <source>
        <dbReference type="ARBA" id="ARBA00022737"/>
    </source>
</evidence>
<sequence length="682" mass="78553">MKEPKNVYFLIIILLVTSIVYWNHFNNTFHFDDSHTILNNVYIRSLKNIPSFFIDGTTFSSLPQNQSYRPLVSFTLAIDYWLAGGYNPFWFQMDDFIVFLLQGILLFYFIWQIFQLTQNQPSKNKWLVGFGVLWYLIHPANAETINYIIARSDLQSTMFVVLAFVVYQYWPNFRKKYLYLIPIIIGSLAKPTAVMFAPIFFFYLLYFEYQLNLQQLFQAKYRQQVIQLLKKIIPVFIVCGLIYVFIDKMTPPSWIPGGNSALQYLITQPYIIAHYFGIYFLPIKLSADTDWGLLSGITDPRFIAGILFVTALLIVAIITSFNKKWQPISFGIFWFFLALIPTSSIFPLAEVLNYHRIFFPYIGLMISVVWAVGLFLEPLKIWLNRKKLPYKTYVAIAALLLLGVYAYATINRNKVWHTEESLWKNVTENSPNNGRGLMNYGLTQMNKGDYATAEKYFIQALQLLPNYHALQINLAIINDIKGDTTAASTYFKRALVLGPAYPESWFFYGRYLINHQHYTAAIPYLQKSLELSPAQIDARMLLMRAYSETGQWSALKNLALETQKLIPDNASVKEYLSMADAQKNGLDMQESLIDAQPDANKYIDLSLGYYQKGDYAGCIRAAEKALKIKPNFAEAYNNIGSSYIALKEYNKAIPALQKAIELKPDFTIAKNNLQLALTAQKK</sequence>
<protein>
    <submittedName>
        <fullName evidence="5">Tetratricopeptide repeat protein</fullName>
    </submittedName>
</protein>
<feature type="repeat" description="TPR" evidence="3">
    <location>
        <begin position="502"/>
        <end position="535"/>
    </location>
</feature>
<evidence type="ECO:0000313" key="6">
    <source>
        <dbReference type="Proteomes" id="UP000249720"/>
    </source>
</evidence>
<dbReference type="SUPFAM" id="SSF48452">
    <property type="entry name" value="TPR-like"/>
    <property type="match status" value="1"/>
</dbReference>
<feature type="transmembrane region" description="Helical" evidence="4">
    <location>
        <begin position="96"/>
        <end position="114"/>
    </location>
</feature>
<organism evidence="5 6">
    <name type="scientific">Hydrotalea sandarakina</name>
    <dbReference type="NCBI Taxonomy" id="1004304"/>
    <lineage>
        <taxon>Bacteria</taxon>
        <taxon>Pseudomonadati</taxon>
        <taxon>Bacteroidota</taxon>
        <taxon>Chitinophagia</taxon>
        <taxon>Chitinophagales</taxon>
        <taxon>Chitinophagaceae</taxon>
        <taxon>Hydrotalea</taxon>
    </lineage>
</organism>
<name>A0A2W7TNV0_9BACT</name>
<evidence type="ECO:0000256" key="4">
    <source>
        <dbReference type="SAM" id="Phobius"/>
    </source>
</evidence>
<dbReference type="SMART" id="SM00028">
    <property type="entry name" value="TPR"/>
    <property type="match status" value="5"/>
</dbReference>
<dbReference type="PANTHER" id="PTHR44227:SF3">
    <property type="entry name" value="PROTEIN O-MANNOSYL-TRANSFERASE TMTC4"/>
    <property type="match status" value="1"/>
</dbReference>
<keyword evidence="1" id="KW-0677">Repeat</keyword>
<feature type="transmembrane region" description="Helical" evidence="4">
    <location>
        <begin position="126"/>
        <end position="142"/>
    </location>
</feature>